<proteinExistence type="predicted"/>
<accession>A0A5B7FP72</accession>
<name>A0A5B7FP72_PORTR</name>
<dbReference type="AlphaFoldDB" id="A0A5B7FP72"/>
<evidence type="ECO:0000313" key="2">
    <source>
        <dbReference type="EMBL" id="MPC47069.1"/>
    </source>
</evidence>
<evidence type="ECO:0000313" key="3">
    <source>
        <dbReference type="Proteomes" id="UP000324222"/>
    </source>
</evidence>
<reference evidence="2 3" key="1">
    <citation type="submission" date="2019-05" db="EMBL/GenBank/DDBJ databases">
        <title>Another draft genome of Portunus trituberculatus and its Hox gene families provides insights of decapod evolution.</title>
        <authorList>
            <person name="Jeong J.-H."/>
            <person name="Song I."/>
            <person name="Kim S."/>
            <person name="Choi T."/>
            <person name="Kim D."/>
            <person name="Ryu S."/>
            <person name="Kim W."/>
        </authorList>
    </citation>
    <scope>NUCLEOTIDE SEQUENCE [LARGE SCALE GENOMIC DNA]</scope>
    <source>
        <tissue evidence="2">Muscle</tissue>
    </source>
</reference>
<dbReference type="EMBL" id="VSRR010007529">
    <property type="protein sequence ID" value="MPC47069.1"/>
    <property type="molecule type" value="Genomic_DNA"/>
</dbReference>
<gene>
    <name evidence="2" type="ORF">E2C01_040804</name>
</gene>
<protein>
    <submittedName>
        <fullName evidence="2">Uncharacterized protein</fullName>
    </submittedName>
</protein>
<feature type="region of interest" description="Disordered" evidence="1">
    <location>
        <begin position="461"/>
        <end position="480"/>
    </location>
</feature>
<keyword evidence="3" id="KW-1185">Reference proteome</keyword>
<feature type="region of interest" description="Disordered" evidence="1">
    <location>
        <begin position="103"/>
        <end position="128"/>
    </location>
</feature>
<evidence type="ECO:0000256" key="1">
    <source>
        <dbReference type="SAM" id="MobiDB-lite"/>
    </source>
</evidence>
<dbReference type="Proteomes" id="UP000324222">
    <property type="component" value="Unassembled WGS sequence"/>
</dbReference>
<sequence length="480" mass="53405">MDEHFWTVRLPQSATENAYITPTTNQTQELEPLQNEIQHPLPDCYIVVLFCCLAGVGLGSVIGERTIHIGSVVLERDSRERDLGLAGEGKVLELDGRMRDELRSEEQEWSASEERRAGSYEMEPQGAKKEELRKAWLEERLWDLEDDKLEDEVMREGMVSEGRQMILEDEEKVDVFLVRENEPMSAAILPQVFRDSKEATFAFSGTTVNHTISIPDPSEIGTLDSYDFPNPLRPLPTNFTNTTTSENTTSLNNLTIPAPLNLTTVPGQNTSQENVTLIGGIIKPVSPPPENLIYNPFVSTTLAATCTKPNTACTSLTATYTNFNTAFTKPNTACTSHTTTYIHFNTVFTKPVTTCTSLITTYTNFNTTWTNLNTAYTKPTPAYTKPDTTYTASNTAFTNTPYANHTATCIKPNAAYTKRRTTHITHNTAYTTSNTAHSTTDTVSTSIRTYTISSTIHSNPNTTYTTNLSSDPSTRSYKRC</sequence>
<organism evidence="2 3">
    <name type="scientific">Portunus trituberculatus</name>
    <name type="common">Swimming crab</name>
    <name type="synonym">Neptunus trituberculatus</name>
    <dbReference type="NCBI Taxonomy" id="210409"/>
    <lineage>
        <taxon>Eukaryota</taxon>
        <taxon>Metazoa</taxon>
        <taxon>Ecdysozoa</taxon>
        <taxon>Arthropoda</taxon>
        <taxon>Crustacea</taxon>
        <taxon>Multicrustacea</taxon>
        <taxon>Malacostraca</taxon>
        <taxon>Eumalacostraca</taxon>
        <taxon>Eucarida</taxon>
        <taxon>Decapoda</taxon>
        <taxon>Pleocyemata</taxon>
        <taxon>Brachyura</taxon>
        <taxon>Eubrachyura</taxon>
        <taxon>Portunoidea</taxon>
        <taxon>Portunidae</taxon>
        <taxon>Portuninae</taxon>
        <taxon>Portunus</taxon>
    </lineage>
</organism>
<feature type="compositionally biased region" description="Basic and acidic residues" evidence="1">
    <location>
        <begin position="103"/>
        <end position="118"/>
    </location>
</feature>
<comment type="caution">
    <text evidence="2">The sequence shown here is derived from an EMBL/GenBank/DDBJ whole genome shotgun (WGS) entry which is preliminary data.</text>
</comment>